<dbReference type="SMART" id="SM01178">
    <property type="entry name" value="DUF4217"/>
    <property type="match status" value="1"/>
</dbReference>
<organism evidence="5 6">
    <name type="scientific">Liquidambar formosana</name>
    <name type="common">Formosan gum</name>
    <dbReference type="NCBI Taxonomy" id="63359"/>
    <lineage>
        <taxon>Eukaryota</taxon>
        <taxon>Viridiplantae</taxon>
        <taxon>Streptophyta</taxon>
        <taxon>Embryophyta</taxon>
        <taxon>Tracheophyta</taxon>
        <taxon>Spermatophyta</taxon>
        <taxon>Magnoliopsida</taxon>
        <taxon>eudicotyledons</taxon>
        <taxon>Gunneridae</taxon>
        <taxon>Pentapetalae</taxon>
        <taxon>Saxifragales</taxon>
        <taxon>Altingiaceae</taxon>
        <taxon>Liquidambar</taxon>
    </lineage>
</organism>
<sequence length="120" mass="13866">MVSHCTVTNTMSRSLFPVELHPWVLSVQKALESFIVDEPEKKQLAKDAFCSWVRAYTAHRGELKRIFVVKKLHLGHVARSFALKEQPSLVGKSFQMQTKKRKRDQKQKGLSKKRKFASKV</sequence>
<dbReference type="Proteomes" id="UP001415857">
    <property type="component" value="Unassembled WGS sequence"/>
</dbReference>
<dbReference type="EMBL" id="JBBPBK010000011">
    <property type="protein sequence ID" value="KAK9274720.1"/>
    <property type="molecule type" value="Genomic_DNA"/>
</dbReference>
<keyword evidence="1" id="KW-0378">Hydrolase</keyword>
<keyword evidence="2" id="KW-0347">Helicase</keyword>
<feature type="region of interest" description="Disordered" evidence="3">
    <location>
        <begin position="92"/>
        <end position="120"/>
    </location>
</feature>
<dbReference type="Pfam" id="PF13959">
    <property type="entry name" value="CTE_SPB4"/>
    <property type="match status" value="1"/>
</dbReference>
<dbReference type="InterPro" id="IPR025313">
    <property type="entry name" value="SPB4-like_CTE"/>
</dbReference>
<evidence type="ECO:0000313" key="6">
    <source>
        <dbReference type="Proteomes" id="UP001415857"/>
    </source>
</evidence>
<reference evidence="5 6" key="1">
    <citation type="journal article" date="2024" name="Plant J.">
        <title>Genome sequences and population genomics reveal climatic adaptation and genomic divergence between two closely related sweetgum species.</title>
        <authorList>
            <person name="Xu W.Q."/>
            <person name="Ren C.Q."/>
            <person name="Zhang X.Y."/>
            <person name="Comes H.P."/>
            <person name="Liu X.H."/>
            <person name="Li Y.G."/>
            <person name="Kettle C.J."/>
            <person name="Jalonen R."/>
            <person name="Gaisberger H."/>
            <person name="Ma Y.Z."/>
            <person name="Qiu Y.X."/>
        </authorList>
    </citation>
    <scope>NUCLEOTIDE SEQUENCE [LARGE SCALE GENOMIC DNA]</scope>
    <source>
        <strain evidence="5">Hangzhou</strain>
    </source>
</reference>
<name>A0AAP0WQG0_LIQFO</name>
<evidence type="ECO:0000259" key="4">
    <source>
        <dbReference type="SMART" id="SM01178"/>
    </source>
</evidence>
<keyword evidence="2" id="KW-0547">Nucleotide-binding</keyword>
<keyword evidence="2" id="KW-0067">ATP-binding</keyword>
<accession>A0AAP0WQG0</accession>
<evidence type="ECO:0000256" key="2">
    <source>
        <dbReference type="ARBA" id="ARBA00022806"/>
    </source>
</evidence>
<evidence type="ECO:0000256" key="1">
    <source>
        <dbReference type="ARBA" id="ARBA00022801"/>
    </source>
</evidence>
<keyword evidence="6" id="KW-1185">Reference proteome</keyword>
<evidence type="ECO:0000313" key="5">
    <source>
        <dbReference type="EMBL" id="KAK9274720.1"/>
    </source>
</evidence>
<evidence type="ECO:0000256" key="3">
    <source>
        <dbReference type="SAM" id="MobiDB-lite"/>
    </source>
</evidence>
<gene>
    <name evidence="5" type="ORF">L1049_021971</name>
</gene>
<feature type="compositionally biased region" description="Basic residues" evidence="3">
    <location>
        <begin position="98"/>
        <end position="120"/>
    </location>
</feature>
<dbReference type="AlphaFoldDB" id="A0AAP0WQG0"/>
<dbReference type="GO" id="GO:0016787">
    <property type="term" value="F:hydrolase activity"/>
    <property type="evidence" value="ECO:0007669"/>
    <property type="project" value="UniProtKB-KW"/>
</dbReference>
<comment type="caution">
    <text evidence="5">The sequence shown here is derived from an EMBL/GenBank/DDBJ whole genome shotgun (WGS) entry which is preliminary data.</text>
</comment>
<dbReference type="GO" id="GO:0004386">
    <property type="term" value="F:helicase activity"/>
    <property type="evidence" value="ECO:0007669"/>
    <property type="project" value="UniProtKB-KW"/>
</dbReference>
<protein>
    <recommendedName>
        <fullName evidence="4">ATP-dependent rRNA helicase SPB4-like C-terminal extension domain-containing protein</fullName>
    </recommendedName>
</protein>
<proteinExistence type="predicted"/>
<feature type="domain" description="ATP-dependent rRNA helicase SPB4-like C-terminal extension" evidence="4">
    <location>
        <begin position="26"/>
        <end position="91"/>
    </location>
</feature>